<reference evidence="2 3" key="1">
    <citation type="submission" date="2019-01" db="EMBL/GenBank/DDBJ databases">
        <title>Draft genome sequences of three monokaryotic isolates of the white-rot basidiomycete fungus Dichomitus squalens.</title>
        <authorList>
            <consortium name="DOE Joint Genome Institute"/>
            <person name="Lopez S.C."/>
            <person name="Andreopoulos B."/>
            <person name="Pangilinan J."/>
            <person name="Lipzen A."/>
            <person name="Riley R."/>
            <person name="Ahrendt S."/>
            <person name="Ng V."/>
            <person name="Barry K."/>
            <person name="Daum C."/>
            <person name="Grigoriev I.V."/>
            <person name="Hilden K.S."/>
            <person name="Makela M.R."/>
            <person name="de Vries R.P."/>
        </authorList>
    </citation>
    <scope>NUCLEOTIDE SEQUENCE [LARGE SCALE GENOMIC DNA]</scope>
    <source>
        <strain evidence="2 3">CBS 464.89</strain>
    </source>
</reference>
<keyword evidence="3" id="KW-1185">Reference proteome</keyword>
<organism evidence="2 3">
    <name type="scientific">Dichomitus squalens</name>
    <dbReference type="NCBI Taxonomy" id="114155"/>
    <lineage>
        <taxon>Eukaryota</taxon>
        <taxon>Fungi</taxon>
        <taxon>Dikarya</taxon>
        <taxon>Basidiomycota</taxon>
        <taxon>Agaricomycotina</taxon>
        <taxon>Agaricomycetes</taxon>
        <taxon>Polyporales</taxon>
        <taxon>Polyporaceae</taxon>
        <taxon>Dichomitus</taxon>
    </lineage>
</organism>
<evidence type="ECO:0000256" key="1">
    <source>
        <dbReference type="SAM" id="MobiDB-lite"/>
    </source>
</evidence>
<feature type="non-terminal residue" evidence="2">
    <location>
        <position position="190"/>
    </location>
</feature>
<protein>
    <submittedName>
        <fullName evidence="2">Uncharacterized protein</fullName>
    </submittedName>
</protein>
<evidence type="ECO:0000313" key="2">
    <source>
        <dbReference type="EMBL" id="TBU55269.1"/>
    </source>
</evidence>
<dbReference type="EMBL" id="ML145172">
    <property type="protein sequence ID" value="TBU55269.1"/>
    <property type="molecule type" value="Genomic_DNA"/>
</dbReference>
<name>A0A4Q9PM23_9APHY</name>
<evidence type="ECO:0000313" key="3">
    <source>
        <dbReference type="Proteomes" id="UP000292082"/>
    </source>
</evidence>
<gene>
    <name evidence="2" type="ORF">BD310DRAFT_792499</name>
</gene>
<dbReference type="Proteomes" id="UP000292082">
    <property type="component" value="Unassembled WGS sequence"/>
</dbReference>
<proteinExistence type="predicted"/>
<dbReference type="AlphaFoldDB" id="A0A4Q9PM23"/>
<accession>A0A4Q9PM23</accession>
<feature type="region of interest" description="Disordered" evidence="1">
    <location>
        <begin position="46"/>
        <end position="66"/>
    </location>
</feature>
<sequence>MASTSSRHALCTCPPCKQLDPIGQWIPATTALYHERMARRIESPAYQRGRGRATVTGSHARGATLRGGRGAISNVLRGGRGGPPAQSGAVSITSSVPASIPIKRARAPSPLNTPLRDEALESSLMPFDDLVPADIDYPIDEPAGRLSVDDLTTYFPHSADLLLDGGDDAPMLQAMISDERIQLNTSDPQP</sequence>